<comment type="caution">
    <text evidence="1">The sequence shown here is derived from an EMBL/GenBank/DDBJ whole genome shotgun (WGS) entry which is preliminary data.</text>
</comment>
<keyword evidence="2" id="KW-1185">Reference proteome</keyword>
<reference evidence="2" key="1">
    <citation type="journal article" date="2016" name="Nat. Commun.">
        <title>Genome analysis of three Pneumocystis species reveals adaptation mechanisms to life exclusively in mammalian hosts.</title>
        <authorList>
            <person name="Ma L."/>
            <person name="Chen Z."/>
            <person name="Huang D.W."/>
            <person name="Kutty G."/>
            <person name="Ishihara M."/>
            <person name="Wang H."/>
            <person name="Abouelleil A."/>
            <person name="Bishop L."/>
            <person name="Davey E."/>
            <person name="Deng R."/>
            <person name="Deng X."/>
            <person name="Fan L."/>
            <person name="Fantoni G."/>
            <person name="Fitzgerald M."/>
            <person name="Gogineni E."/>
            <person name="Goldberg J.M."/>
            <person name="Handley G."/>
            <person name="Hu X."/>
            <person name="Huber C."/>
            <person name="Jiao X."/>
            <person name="Jones K."/>
            <person name="Levin J.Z."/>
            <person name="Liu Y."/>
            <person name="Macdonald P."/>
            <person name="Melnikov A."/>
            <person name="Raley C."/>
            <person name="Sassi M."/>
            <person name="Sherman B.T."/>
            <person name="Song X."/>
            <person name="Sykes S."/>
            <person name="Tran B."/>
            <person name="Walsh L."/>
            <person name="Xia Y."/>
            <person name="Yang J."/>
            <person name="Young S."/>
            <person name="Zeng Q."/>
            <person name="Zheng X."/>
            <person name="Stephens R."/>
            <person name="Nusbaum C."/>
            <person name="Birren B.W."/>
            <person name="Azadi P."/>
            <person name="Lempicki R.A."/>
            <person name="Cuomo C.A."/>
            <person name="Kovacs J.A."/>
        </authorList>
    </citation>
    <scope>NUCLEOTIDE SEQUENCE [LARGE SCALE GENOMIC DNA]</scope>
    <source>
        <strain evidence="2">B80</strain>
    </source>
</reference>
<organism evidence="1 2">
    <name type="scientific">Pneumocystis carinii (strain B80)</name>
    <name type="common">Rat pneumocystis pneumonia agent</name>
    <name type="synonym">Pneumocystis carinii f. sp. carinii</name>
    <dbReference type="NCBI Taxonomy" id="1408658"/>
    <lineage>
        <taxon>Eukaryota</taxon>
        <taxon>Fungi</taxon>
        <taxon>Dikarya</taxon>
        <taxon>Ascomycota</taxon>
        <taxon>Taphrinomycotina</taxon>
        <taxon>Pneumocystomycetes</taxon>
        <taxon>Pneumocystaceae</taxon>
        <taxon>Pneumocystis</taxon>
    </lineage>
</organism>
<dbReference type="AlphaFoldDB" id="A0A0W4ZQL9"/>
<proteinExistence type="predicted"/>
<dbReference type="GeneID" id="28938320"/>
<dbReference type="RefSeq" id="XP_018227264.1">
    <property type="nucleotide sequence ID" value="XM_018372117.1"/>
</dbReference>
<evidence type="ECO:0000313" key="1">
    <source>
        <dbReference type="EMBL" id="KTW30668.1"/>
    </source>
</evidence>
<sequence>MQHLVVIASESFKFNKTLRCYKALLFSLLDLKKQIKDHIQTNEKYVAYFINISILNISIKMKNMDLKQIRYLNITKEEGKLSIKLQ</sequence>
<gene>
    <name evidence="1" type="ORF">T552_04066</name>
</gene>
<name>A0A0W4ZQL9_PNEC8</name>
<accession>A0A0W4ZQL9</accession>
<evidence type="ECO:0000313" key="2">
    <source>
        <dbReference type="Proteomes" id="UP000054454"/>
    </source>
</evidence>
<dbReference type="EMBL" id="LFVZ01000002">
    <property type="protein sequence ID" value="KTW30668.1"/>
    <property type="molecule type" value="Genomic_DNA"/>
</dbReference>
<dbReference type="Proteomes" id="UP000054454">
    <property type="component" value="Unassembled WGS sequence"/>
</dbReference>
<dbReference type="VEuPathDB" id="FungiDB:T552_04066"/>
<protein>
    <submittedName>
        <fullName evidence="1">Uncharacterized protein</fullName>
    </submittedName>
</protein>